<protein>
    <recommendedName>
        <fullName evidence="3">AMP-dependent synthetase/ligase domain-containing protein</fullName>
    </recommendedName>
</protein>
<accession>A0A8R1Y6H4</accession>
<evidence type="ECO:0008006" key="3">
    <source>
        <dbReference type="Google" id="ProtNLM"/>
    </source>
</evidence>
<dbReference type="Proteomes" id="UP000024404">
    <property type="component" value="Unassembled WGS sequence"/>
</dbReference>
<evidence type="ECO:0000313" key="2">
    <source>
        <dbReference type="Proteomes" id="UP000024404"/>
    </source>
</evidence>
<reference evidence="2" key="1">
    <citation type="submission" date="2013-10" db="EMBL/GenBank/DDBJ databases">
        <title>Genome sequencing of Onchocerca volvulus.</title>
        <authorList>
            <person name="Cotton J."/>
            <person name="Tsai J."/>
            <person name="Stanley E."/>
            <person name="Tracey A."/>
            <person name="Holroyd N."/>
            <person name="Lustigman S."/>
            <person name="Berriman M."/>
        </authorList>
    </citation>
    <scope>NUCLEOTIDE SEQUENCE</scope>
</reference>
<proteinExistence type="predicted"/>
<sequence>MSTTPIAKAFSMIYVEELDNSCEMTVSHDDVMNGVSLIAEKLASYRNCLVAVVLPKHPAFVSAILGFIFRILETKNCFVCCSSIEMANSYRSAAVSCIISTIATEDNQLSMNIHGLQISFHHNGYYCLDEFGKDKICYLITTSGTLGERKEILVPYSCIMPNIWDFRSEFPIL</sequence>
<dbReference type="EnsemblMetazoa" id="OVOC7761.1">
    <property type="protein sequence ID" value="OVOC7761.1"/>
    <property type="gene ID" value="WBGene00244570"/>
</dbReference>
<keyword evidence="2" id="KW-1185">Reference proteome</keyword>
<dbReference type="Gene3D" id="3.40.50.12780">
    <property type="entry name" value="N-terminal domain of ligase-like"/>
    <property type="match status" value="1"/>
</dbReference>
<dbReference type="EMBL" id="CMVM020000231">
    <property type="status" value="NOT_ANNOTATED_CDS"/>
    <property type="molecule type" value="Genomic_DNA"/>
</dbReference>
<dbReference type="AlphaFoldDB" id="A0A8R1Y6H4"/>
<name>A0A8R1Y6H4_ONCVO</name>
<organism evidence="1 2">
    <name type="scientific">Onchocerca volvulus</name>
    <dbReference type="NCBI Taxonomy" id="6282"/>
    <lineage>
        <taxon>Eukaryota</taxon>
        <taxon>Metazoa</taxon>
        <taxon>Ecdysozoa</taxon>
        <taxon>Nematoda</taxon>
        <taxon>Chromadorea</taxon>
        <taxon>Rhabditida</taxon>
        <taxon>Spirurina</taxon>
        <taxon>Spiruromorpha</taxon>
        <taxon>Filarioidea</taxon>
        <taxon>Onchocercidae</taxon>
        <taxon>Onchocerca</taxon>
    </lineage>
</organism>
<dbReference type="InterPro" id="IPR042099">
    <property type="entry name" value="ANL_N_sf"/>
</dbReference>
<evidence type="ECO:0000313" key="1">
    <source>
        <dbReference type="EnsemblMetazoa" id="OVOC7761.1"/>
    </source>
</evidence>
<reference evidence="1" key="2">
    <citation type="submission" date="2022-06" db="UniProtKB">
        <authorList>
            <consortium name="EnsemblMetazoa"/>
        </authorList>
    </citation>
    <scope>IDENTIFICATION</scope>
</reference>
<dbReference type="SUPFAM" id="SSF56801">
    <property type="entry name" value="Acetyl-CoA synthetase-like"/>
    <property type="match status" value="1"/>
</dbReference>